<feature type="compositionally biased region" description="Low complexity" evidence="1">
    <location>
        <begin position="72"/>
        <end position="96"/>
    </location>
</feature>
<dbReference type="AlphaFoldDB" id="A0A9W9FT30"/>
<feature type="region of interest" description="Disordered" evidence="1">
    <location>
        <begin position="1"/>
        <end position="134"/>
    </location>
</feature>
<protein>
    <submittedName>
        <fullName evidence="2">Uncharacterized protein</fullName>
    </submittedName>
</protein>
<feature type="region of interest" description="Disordered" evidence="1">
    <location>
        <begin position="242"/>
        <end position="281"/>
    </location>
</feature>
<feature type="compositionally biased region" description="Polar residues" evidence="1">
    <location>
        <begin position="247"/>
        <end position="256"/>
    </location>
</feature>
<feature type="compositionally biased region" description="Polar residues" evidence="1">
    <location>
        <begin position="97"/>
        <end position="117"/>
    </location>
</feature>
<comment type="caution">
    <text evidence="2">The sequence shown here is derived from an EMBL/GenBank/DDBJ whole genome shotgun (WGS) entry which is preliminary data.</text>
</comment>
<dbReference type="OrthoDB" id="5279705at2759"/>
<feature type="compositionally biased region" description="Basic and acidic residues" evidence="1">
    <location>
        <begin position="270"/>
        <end position="281"/>
    </location>
</feature>
<feature type="compositionally biased region" description="Polar residues" evidence="1">
    <location>
        <begin position="10"/>
        <end position="20"/>
    </location>
</feature>
<keyword evidence="3" id="KW-1185">Reference proteome</keyword>
<proteinExistence type="predicted"/>
<evidence type="ECO:0000256" key="1">
    <source>
        <dbReference type="SAM" id="MobiDB-lite"/>
    </source>
</evidence>
<reference evidence="2" key="2">
    <citation type="journal article" date="2023" name="IMA Fungus">
        <title>Comparative genomic study of the Penicillium genus elucidates a diverse pangenome and 15 lateral gene transfer events.</title>
        <authorList>
            <person name="Petersen C."/>
            <person name="Sorensen T."/>
            <person name="Nielsen M.R."/>
            <person name="Sondergaard T.E."/>
            <person name="Sorensen J.L."/>
            <person name="Fitzpatrick D.A."/>
            <person name="Frisvad J.C."/>
            <person name="Nielsen K.L."/>
        </authorList>
    </citation>
    <scope>NUCLEOTIDE SEQUENCE</scope>
    <source>
        <strain evidence="2">IBT 34128</strain>
    </source>
</reference>
<accession>A0A9W9FT30</accession>
<sequence length="281" mass="32015">MFATHPLPSSPLTPFRQTGHYTPARPSPLCPRSSNIATPPWTMGAMPQKPGADENAQGSRVAFTIHSDPQHQRQQQQQGHYQRYQQEQQQQQQQQQSPTLFGTFSSPLFSTQTQHHQSPAPVSPGSPSPCSMKPKYANRYSAQIANPLKTSNSLARSKTRKMFLNRVRNDRDTGRFEARGEQMMMMEHLSEKRRWEESMARDADGVMVGYELEEDDMLPDQEYVDPEDEYLVQEESMAMAGLDTHHLQSTGPNPSFSDDEYDDLFMSLSEQKHSTQDMDMS</sequence>
<reference evidence="2" key="1">
    <citation type="submission" date="2022-11" db="EMBL/GenBank/DDBJ databases">
        <authorList>
            <person name="Petersen C."/>
        </authorList>
    </citation>
    <scope>NUCLEOTIDE SEQUENCE</scope>
    <source>
        <strain evidence="2">IBT 34128</strain>
    </source>
</reference>
<dbReference type="Proteomes" id="UP001141434">
    <property type="component" value="Unassembled WGS sequence"/>
</dbReference>
<evidence type="ECO:0000313" key="3">
    <source>
        <dbReference type="Proteomes" id="UP001141434"/>
    </source>
</evidence>
<name>A0A9W9FT30_9EURO</name>
<gene>
    <name evidence="2" type="ORF">NUU61_003241</name>
</gene>
<evidence type="ECO:0000313" key="2">
    <source>
        <dbReference type="EMBL" id="KAJ5105894.1"/>
    </source>
</evidence>
<dbReference type="GeneID" id="81392991"/>
<organism evidence="2 3">
    <name type="scientific">Penicillium alfredii</name>
    <dbReference type="NCBI Taxonomy" id="1506179"/>
    <lineage>
        <taxon>Eukaryota</taxon>
        <taxon>Fungi</taxon>
        <taxon>Dikarya</taxon>
        <taxon>Ascomycota</taxon>
        <taxon>Pezizomycotina</taxon>
        <taxon>Eurotiomycetes</taxon>
        <taxon>Eurotiomycetidae</taxon>
        <taxon>Eurotiales</taxon>
        <taxon>Aspergillaceae</taxon>
        <taxon>Penicillium</taxon>
    </lineage>
</organism>
<dbReference type="RefSeq" id="XP_056514890.1">
    <property type="nucleotide sequence ID" value="XM_056653823.1"/>
</dbReference>
<dbReference type="EMBL" id="JAPMSZ010000004">
    <property type="protein sequence ID" value="KAJ5105894.1"/>
    <property type="molecule type" value="Genomic_DNA"/>
</dbReference>